<gene>
    <name evidence="1" type="ORF">METZ01_LOCUS358171</name>
</gene>
<evidence type="ECO:0000313" key="1">
    <source>
        <dbReference type="EMBL" id="SVD05317.1"/>
    </source>
</evidence>
<protein>
    <submittedName>
        <fullName evidence="1">Uncharacterized protein</fullName>
    </submittedName>
</protein>
<feature type="non-terminal residue" evidence="1">
    <location>
        <position position="70"/>
    </location>
</feature>
<accession>A0A382S807</accession>
<dbReference type="EMBL" id="UINC01126685">
    <property type="protein sequence ID" value="SVD05317.1"/>
    <property type="molecule type" value="Genomic_DNA"/>
</dbReference>
<sequence length="70" mass="8080">MERVHYKILLVLFLLYGFALTPLGLYKKPVEEVHPGYYSAGKFDPGDDAGYYAYLRSGFIDGDFDFFDEK</sequence>
<name>A0A382S807_9ZZZZ</name>
<reference evidence="1" key="1">
    <citation type="submission" date="2018-05" db="EMBL/GenBank/DDBJ databases">
        <authorList>
            <person name="Lanie J.A."/>
            <person name="Ng W.-L."/>
            <person name="Kazmierczak K.M."/>
            <person name="Andrzejewski T.M."/>
            <person name="Davidsen T.M."/>
            <person name="Wayne K.J."/>
            <person name="Tettelin H."/>
            <person name="Glass J.I."/>
            <person name="Rusch D."/>
            <person name="Podicherti R."/>
            <person name="Tsui H.-C.T."/>
            <person name="Winkler M.E."/>
        </authorList>
    </citation>
    <scope>NUCLEOTIDE SEQUENCE</scope>
</reference>
<proteinExistence type="predicted"/>
<dbReference type="AlphaFoldDB" id="A0A382S807"/>
<organism evidence="1">
    <name type="scientific">marine metagenome</name>
    <dbReference type="NCBI Taxonomy" id="408172"/>
    <lineage>
        <taxon>unclassified sequences</taxon>
        <taxon>metagenomes</taxon>
        <taxon>ecological metagenomes</taxon>
    </lineage>
</organism>